<reference evidence="2 3" key="1">
    <citation type="journal article" date="2024" name="J Genomics">
        <title>Draft genome sequencing and assembly of Favolaschia claudopus CIRM-BRFM 2984 isolated from oak limbs.</title>
        <authorList>
            <person name="Navarro D."/>
            <person name="Drula E."/>
            <person name="Chaduli D."/>
            <person name="Cazenave R."/>
            <person name="Ahrendt S."/>
            <person name="Wang J."/>
            <person name="Lipzen A."/>
            <person name="Daum C."/>
            <person name="Barry K."/>
            <person name="Grigoriev I.V."/>
            <person name="Favel A."/>
            <person name="Rosso M.N."/>
            <person name="Martin F."/>
        </authorList>
    </citation>
    <scope>NUCLEOTIDE SEQUENCE [LARGE SCALE GENOMIC DNA]</scope>
    <source>
        <strain evidence="2 3">CIRM-BRFM 2984</strain>
    </source>
</reference>
<feature type="region of interest" description="Disordered" evidence="1">
    <location>
        <begin position="1"/>
        <end position="31"/>
    </location>
</feature>
<proteinExistence type="predicted"/>
<dbReference type="Proteomes" id="UP001362999">
    <property type="component" value="Unassembled WGS sequence"/>
</dbReference>
<accession>A0AAV9ZSI8</accession>
<gene>
    <name evidence="2" type="ORF">R3P38DRAFT_3091486</name>
</gene>
<dbReference type="EMBL" id="JAWWNJ010000115">
    <property type="protein sequence ID" value="KAK6991934.1"/>
    <property type="molecule type" value="Genomic_DNA"/>
</dbReference>
<evidence type="ECO:0000256" key="1">
    <source>
        <dbReference type="SAM" id="MobiDB-lite"/>
    </source>
</evidence>
<evidence type="ECO:0000313" key="3">
    <source>
        <dbReference type="Proteomes" id="UP001362999"/>
    </source>
</evidence>
<sequence length="412" mass="46356">MEQTLTKLSGRLSEYVESLPDPSEADSPRTKNAWQRLLEILVGVSERIVDGHPDFLELFRGNAPLPSDDDDTESESQHEDKTPATSSQPVQDQDPEEDGAGEQSEGEGEVETASQRKERRKAAAHGAVIKRAQKIIGVMAHGPVPARDLAAEIAEETKLVAESMEDQALGWLIRGFKNPASTWTVTLTRWRRDAAADTISFLKTSHELDLDADLLKRDIHLSHSQAATRTDTYLLDLIQKMETIKFASEWTAHTGPGAGKFKSDFNTALFQREHGAIFTHLSDREKKAKMEELSVDFQLFKKSREELITSRNRLLLAYQNFGTGVLIHPFFSTKNLGQKRAKKFKSLLDVLINLAPKSTTPNRTRFDDIEQRNRDVLYEIATALSSGDEEAEKISTHIDDFFIRYPSKIRPL</sequence>
<organism evidence="2 3">
    <name type="scientific">Favolaschia claudopus</name>
    <dbReference type="NCBI Taxonomy" id="2862362"/>
    <lineage>
        <taxon>Eukaryota</taxon>
        <taxon>Fungi</taxon>
        <taxon>Dikarya</taxon>
        <taxon>Basidiomycota</taxon>
        <taxon>Agaricomycotina</taxon>
        <taxon>Agaricomycetes</taxon>
        <taxon>Agaricomycetidae</taxon>
        <taxon>Agaricales</taxon>
        <taxon>Marasmiineae</taxon>
        <taxon>Mycenaceae</taxon>
        <taxon>Favolaschia</taxon>
    </lineage>
</organism>
<dbReference type="AlphaFoldDB" id="A0AAV9ZSI8"/>
<feature type="compositionally biased region" description="Acidic residues" evidence="1">
    <location>
        <begin position="93"/>
        <end position="110"/>
    </location>
</feature>
<evidence type="ECO:0000313" key="2">
    <source>
        <dbReference type="EMBL" id="KAK6991934.1"/>
    </source>
</evidence>
<keyword evidence="3" id="KW-1185">Reference proteome</keyword>
<feature type="region of interest" description="Disordered" evidence="1">
    <location>
        <begin position="60"/>
        <end position="124"/>
    </location>
</feature>
<comment type="caution">
    <text evidence="2">The sequence shown here is derived from an EMBL/GenBank/DDBJ whole genome shotgun (WGS) entry which is preliminary data.</text>
</comment>
<protein>
    <submittedName>
        <fullName evidence="2">Uncharacterized protein</fullName>
    </submittedName>
</protein>
<name>A0AAV9ZSI8_9AGAR</name>